<dbReference type="PANTHER" id="PTHR47595:SF1">
    <property type="entry name" value="MYB_SANT-LIKE DNA-BINDING DOMAIN-CONTAINING PROTEIN"/>
    <property type="match status" value="1"/>
</dbReference>
<evidence type="ECO:0000256" key="2">
    <source>
        <dbReference type="ARBA" id="ARBA00006991"/>
    </source>
</evidence>
<dbReference type="GeneTree" id="ENSGT00950000185023"/>
<dbReference type="FunFam" id="1.10.10.60:FF:000032">
    <property type="entry name" value="Zinc finger and SCAN domain-containing 20"/>
    <property type="match status" value="1"/>
</dbReference>
<proteinExistence type="inferred from homology"/>
<feature type="region of interest" description="Disordered" evidence="3">
    <location>
        <begin position="364"/>
        <end position="393"/>
    </location>
</feature>
<protein>
    <recommendedName>
        <fullName evidence="4">SCAN box domain-containing protein</fullName>
    </recommendedName>
</protein>
<reference evidence="5" key="1">
    <citation type="submission" date="2025-08" db="UniProtKB">
        <authorList>
            <consortium name="Ensembl"/>
        </authorList>
    </citation>
    <scope>IDENTIFICATION</scope>
</reference>
<dbReference type="Ensembl" id="ENSCPBT00000032939.1">
    <property type="protein sequence ID" value="ENSCPBP00000027981.1"/>
    <property type="gene ID" value="ENSCPBG00000019779.1"/>
</dbReference>
<dbReference type="PROSITE" id="PS50804">
    <property type="entry name" value="SCAN_BOX"/>
    <property type="match status" value="1"/>
</dbReference>
<dbReference type="Gene3D" id="1.10.10.60">
    <property type="entry name" value="Homeodomain-like"/>
    <property type="match status" value="1"/>
</dbReference>
<sequence>MYLRRVSYETEEDTLSCSSLETFDSSPTAGQKSLLLGNRSKLSGFKTQRFCGERYRPGARSRVVTQKVQDLCWRWLKPEGWTRVEVAEFILVEQFAQIFPKGGRDWVLRHLPESLTDTVQLMENYLAAETALTRTSESLLDSKGTSRQKGELNQGKQKQDRVLPKAPAFQGPSQPSRLAIVRLQKVTRRDTELSSISSLSGNCSEDNRFICNAQSHWFCIGVIQERISYPSWRAQVTMQSSSAQVTMMESQDCKRAPPWTEREVRDLLAIWGDESVLVELRSSKRNGKILEKVSKAMKDRGHNRDAQQCYVKIKELRQAYHKAREANGRSGAEPQTCRFYAELHAILGGAATTTQTMCFDSVNGETRNREAGSGYAEDDDDDEDNEDSKKARIDCLPLI</sequence>
<name>A0A8C3I3H5_CHRPI</name>
<dbReference type="SMART" id="SM00431">
    <property type="entry name" value="SCAN"/>
    <property type="match status" value="1"/>
</dbReference>
<feature type="compositionally biased region" description="Polar residues" evidence="3">
    <location>
        <begin position="137"/>
        <end position="147"/>
    </location>
</feature>
<feature type="region of interest" description="Disordered" evidence="3">
    <location>
        <begin position="137"/>
        <end position="172"/>
    </location>
</feature>
<evidence type="ECO:0000313" key="6">
    <source>
        <dbReference type="Proteomes" id="UP000694380"/>
    </source>
</evidence>
<evidence type="ECO:0000259" key="4">
    <source>
        <dbReference type="PROSITE" id="PS50804"/>
    </source>
</evidence>
<evidence type="ECO:0000256" key="3">
    <source>
        <dbReference type="SAM" id="MobiDB-lite"/>
    </source>
</evidence>
<evidence type="ECO:0000256" key="1">
    <source>
        <dbReference type="ARBA" id="ARBA00003767"/>
    </source>
</evidence>
<accession>A0A8C3I3H5</accession>
<feature type="domain" description="SCAN box" evidence="4">
    <location>
        <begin position="48"/>
        <end position="124"/>
    </location>
</feature>
<dbReference type="SUPFAM" id="SSF47353">
    <property type="entry name" value="Retrovirus capsid dimerization domain-like"/>
    <property type="match status" value="1"/>
</dbReference>
<dbReference type="Pfam" id="PF13837">
    <property type="entry name" value="Myb_DNA-bind_4"/>
    <property type="match status" value="1"/>
</dbReference>
<dbReference type="Gene3D" id="1.10.4020.10">
    <property type="entry name" value="DNA breaking-rejoining enzymes"/>
    <property type="match status" value="1"/>
</dbReference>
<reference evidence="5" key="2">
    <citation type="submission" date="2025-09" db="UniProtKB">
        <authorList>
            <consortium name="Ensembl"/>
        </authorList>
    </citation>
    <scope>IDENTIFICATION</scope>
</reference>
<dbReference type="Pfam" id="PF02023">
    <property type="entry name" value="SCAN"/>
    <property type="match status" value="1"/>
</dbReference>
<dbReference type="Proteomes" id="UP000694380">
    <property type="component" value="Unplaced"/>
</dbReference>
<dbReference type="InterPro" id="IPR038269">
    <property type="entry name" value="SCAN_sf"/>
</dbReference>
<keyword evidence="6" id="KW-1185">Reference proteome</keyword>
<dbReference type="PANTHER" id="PTHR47595">
    <property type="entry name" value="HEAT SHOCK 70 KDA PROTEIN 14"/>
    <property type="match status" value="1"/>
</dbReference>
<evidence type="ECO:0000313" key="5">
    <source>
        <dbReference type="Ensembl" id="ENSCPBP00000027981.1"/>
    </source>
</evidence>
<comment type="similarity">
    <text evidence="2">Belongs to the krueppel C2H2-type zinc-finger protein family.</text>
</comment>
<dbReference type="AlphaFoldDB" id="A0A8C3I3H5"/>
<dbReference type="InterPro" id="IPR044822">
    <property type="entry name" value="Myb_DNA-bind_4"/>
</dbReference>
<dbReference type="InterPro" id="IPR003309">
    <property type="entry name" value="SCAN_dom"/>
</dbReference>
<feature type="compositionally biased region" description="Acidic residues" evidence="3">
    <location>
        <begin position="376"/>
        <end position="386"/>
    </location>
</feature>
<comment type="function">
    <text evidence="1">May be involved in transcriptional regulation.</text>
</comment>
<organism evidence="5 6">
    <name type="scientific">Chrysemys picta bellii</name>
    <name type="common">Western painted turtle</name>
    <name type="synonym">Emys bellii</name>
    <dbReference type="NCBI Taxonomy" id="8478"/>
    <lineage>
        <taxon>Eukaryota</taxon>
        <taxon>Metazoa</taxon>
        <taxon>Chordata</taxon>
        <taxon>Craniata</taxon>
        <taxon>Vertebrata</taxon>
        <taxon>Euteleostomi</taxon>
        <taxon>Archelosauria</taxon>
        <taxon>Testudinata</taxon>
        <taxon>Testudines</taxon>
        <taxon>Cryptodira</taxon>
        <taxon>Durocryptodira</taxon>
        <taxon>Testudinoidea</taxon>
        <taxon>Emydidae</taxon>
        <taxon>Chrysemys</taxon>
    </lineage>
</organism>